<gene>
    <name evidence="2" type="ORF">QFW77_03280</name>
</gene>
<dbReference type="EMBL" id="JARXRM010000016">
    <property type="protein sequence ID" value="MDH5822017.1"/>
    <property type="molecule type" value="Genomic_DNA"/>
</dbReference>
<evidence type="ECO:0000256" key="1">
    <source>
        <dbReference type="SAM" id="MobiDB-lite"/>
    </source>
</evidence>
<keyword evidence="3" id="KW-1185">Reference proteome</keyword>
<sequence>MTPPRAAAPATARVVGADPLPGPWPGRGGSPVTGSATRLRVAALAGLLALAVSGCGSDRGPDQGEAFVGTYAGDPYTGFVEVEVRPAGGRAWRQHGEGSAHFVDEGGGKARLVVFGAIDDENGDAGFAIDGAFTDGRWKSETEGVSLEIDRDGRIGGGGTMHPQRFDFSGTATATDFALDVGIELLEDNPQSLPAGSTFRFAYELSRAEPGKDAEQSAGEDEDGRGGDRKCRRIRYEMRPVANIGDGSMSMIQVPVCLE</sequence>
<dbReference type="Proteomes" id="UP001156940">
    <property type="component" value="Unassembled WGS sequence"/>
</dbReference>
<proteinExistence type="predicted"/>
<dbReference type="RefSeq" id="WP_280572850.1">
    <property type="nucleotide sequence ID" value="NZ_JARXRM010000016.1"/>
</dbReference>
<feature type="region of interest" description="Disordered" evidence="1">
    <location>
        <begin position="1"/>
        <end position="27"/>
    </location>
</feature>
<accession>A0ABT6J5B4</accession>
<evidence type="ECO:0000313" key="2">
    <source>
        <dbReference type="EMBL" id="MDH5822017.1"/>
    </source>
</evidence>
<organism evidence="2 3">
    <name type="scientific">Luteimonas endophytica</name>
    <dbReference type="NCBI Taxonomy" id="3042023"/>
    <lineage>
        <taxon>Bacteria</taxon>
        <taxon>Pseudomonadati</taxon>
        <taxon>Pseudomonadota</taxon>
        <taxon>Gammaproteobacteria</taxon>
        <taxon>Lysobacterales</taxon>
        <taxon>Lysobacteraceae</taxon>
        <taxon>Luteimonas</taxon>
    </lineage>
</organism>
<feature type="region of interest" description="Disordered" evidence="1">
    <location>
        <begin position="209"/>
        <end position="231"/>
    </location>
</feature>
<name>A0ABT6J5B4_9GAMM</name>
<feature type="compositionally biased region" description="Low complexity" evidence="1">
    <location>
        <begin position="1"/>
        <end position="13"/>
    </location>
</feature>
<evidence type="ECO:0000313" key="3">
    <source>
        <dbReference type="Proteomes" id="UP001156940"/>
    </source>
</evidence>
<reference evidence="2 3" key="1">
    <citation type="submission" date="2023-04" db="EMBL/GenBank/DDBJ databases">
        <title>Luteimonas endophyticus RD2P54.</title>
        <authorList>
            <person name="Sun J.-Q."/>
        </authorList>
    </citation>
    <scope>NUCLEOTIDE SEQUENCE [LARGE SCALE GENOMIC DNA]</scope>
    <source>
        <strain evidence="2 3">RD2P54</strain>
    </source>
</reference>
<comment type="caution">
    <text evidence="2">The sequence shown here is derived from an EMBL/GenBank/DDBJ whole genome shotgun (WGS) entry which is preliminary data.</text>
</comment>
<protein>
    <submittedName>
        <fullName evidence="2">Uncharacterized protein</fullName>
    </submittedName>
</protein>